<organism evidence="3">
    <name type="scientific">Haemonchus placei</name>
    <name type="common">Barber's pole worm</name>
    <dbReference type="NCBI Taxonomy" id="6290"/>
    <lineage>
        <taxon>Eukaryota</taxon>
        <taxon>Metazoa</taxon>
        <taxon>Ecdysozoa</taxon>
        <taxon>Nematoda</taxon>
        <taxon>Chromadorea</taxon>
        <taxon>Rhabditida</taxon>
        <taxon>Rhabditina</taxon>
        <taxon>Rhabditomorpha</taxon>
        <taxon>Strongyloidea</taxon>
        <taxon>Trichostrongylidae</taxon>
        <taxon>Haemonchus</taxon>
    </lineage>
</organism>
<dbReference type="Proteomes" id="UP000268014">
    <property type="component" value="Unassembled WGS sequence"/>
</dbReference>
<dbReference type="AlphaFoldDB" id="A0A0N4WKL9"/>
<name>A0A0N4WKL9_HAEPC</name>
<dbReference type="SUPFAM" id="SSF81383">
    <property type="entry name" value="F-box domain"/>
    <property type="match status" value="1"/>
</dbReference>
<keyword evidence="2" id="KW-1185">Reference proteome</keyword>
<dbReference type="InterPro" id="IPR036047">
    <property type="entry name" value="F-box-like_dom_sf"/>
</dbReference>
<dbReference type="EMBL" id="UZAF01017620">
    <property type="protein sequence ID" value="VDO43379.1"/>
    <property type="molecule type" value="Genomic_DNA"/>
</dbReference>
<dbReference type="OMA" id="PFANDKE"/>
<reference evidence="3" key="1">
    <citation type="submission" date="2017-02" db="UniProtKB">
        <authorList>
            <consortium name="WormBaseParasite"/>
        </authorList>
    </citation>
    <scope>IDENTIFICATION</scope>
</reference>
<proteinExistence type="predicted"/>
<dbReference type="OrthoDB" id="5831646at2759"/>
<evidence type="ECO:0000313" key="2">
    <source>
        <dbReference type="Proteomes" id="UP000268014"/>
    </source>
</evidence>
<protein>
    <submittedName>
        <fullName evidence="3">F-box domain-containing protein</fullName>
    </submittedName>
</protein>
<sequence>MLEQLNHDIIYIICSYMDLASLANLAAVYPQWSDIIWRPLKTRIWALDVIIHPQNLTLRYQSLSKPGKGLYKSVTIEDEFETNLRHCKRLPTAPWQREPFRLKDTTAIGITHSESKNFSVNGHWEELPKAFWTAVPFHLMKIALVDVEQSRSSELTSGIVALLSTVKTKQLDLNFETRGVARKVLQAISLDPGSTVILCEHWFPFANDKEPILQHANLANVKHLWFGGDMLPDDLSLLLNSDISSLFLISSGLQKSCVTIVKEYVKRFLDGKVAQKSCRIGSYKGVEDYLLERLGNREKTLTNGPRKVHLHSGDIEEPFNCYIDFDVSL</sequence>
<accession>A0A0N4WKL9</accession>
<gene>
    <name evidence="1" type="ORF">HPLM_LOCUS11628</name>
</gene>
<evidence type="ECO:0000313" key="1">
    <source>
        <dbReference type="EMBL" id="VDO43379.1"/>
    </source>
</evidence>
<evidence type="ECO:0000313" key="3">
    <source>
        <dbReference type="WBParaSite" id="HPLM_0001163601-mRNA-1"/>
    </source>
</evidence>
<dbReference type="WBParaSite" id="HPLM_0001163601-mRNA-1">
    <property type="protein sequence ID" value="HPLM_0001163601-mRNA-1"/>
    <property type="gene ID" value="HPLM_0001163601"/>
</dbReference>
<reference evidence="1 2" key="2">
    <citation type="submission" date="2018-11" db="EMBL/GenBank/DDBJ databases">
        <authorList>
            <consortium name="Pathogen Informatics"/>
        </authorList>
    </citation>
    <scope>NUCLEOTIDE SEQUENCE [LARGE SCALE GENOMIC DNA]</scope>
    <source>
        <strain evidence="1 2">MHpl1</strain>
    </source>
</reference>